<accession>D5ZWX6</accession>
<dbReference type="AlphaFoldDB" id="D5ZWX6"/>
<reference evidence="2" key="1">
    <citation type="submission" date="2008-12" db="EMBL/GenBank/DDBJ databases">
        <title>Annotation of Streptomyces ghanaensis ATCC 14672.</title>
        <authorList>
            <consortium name="The Broad Institute Genome Sequencing Platform"/>
            <consortium name="Broad Institute Microbial Sequencing Center"/>
            <person name="Fischbach M."/>
            <person name="Ward D."/>
            <person name="Young S."/>
            <person name="Kodira C.D."/>
            <person name="Zeng Q."/>
            <person name="Koehrsen M."/>
            <person name="Godfrey P."/>
            <person name="Alvarado L."/>
            <person name="Berlin A.M."/>
            <person name="Borenstein D."/>
            <person name="Chen Z."/>
            <person name="Engels R."/>
            <person name="Freedman E."/>
            <person name="Gellesch M."/>
            <person name="Goldberg J."/>
            <person name="Griggs A."/>
            <person name="Gujja S."/>
            <person name="Heiman D.I."/>
            <person name="Hepburn T.A."/>
            <person name="Howarth C."/>
            <person name="Jen D."/>
            <person name="Larson L."/>
            <person name="Lewis B."/>
            <person name="Mehta T."/>
            <person name="Park D."/>
            <person name="Pearson M."/>
            <person name="Roberts A."/>
            <person name="Saif S."/>
            <person name="Shea T.D."/>
            <person name="Shenoy N."/>
            <person name="Sisk P."/>
            <person name="Stolte C."/>
            <person name="Sykes S.N."/>
            <person name="Walk T."/>
            <person name="White J."/>
            <person name="Yandava C."/>
            <person name="Straight P."/>
            <person name="Clardy J."/>
            <person name="Hung D."/>
            <person name="Kolter R."/>
            <person name="Mekalanos J."/>
            <person name="Walker S."/>
            <person name="Walsh C.T."/>
            <person name="Wieland B.L.C."/>
            <person name="Ilzarbe M."/>
            <person name="Galagan J."/>
            <person name="Nusbaum C."/>
            <person name="Birren B."/>
        </authorList>
    </citation>
    <scope>NUCLEOTIDE SEQUENCE [LARGE SCALE GENOMIC DNA]</scope>
    <source>
        <strain evidence="2">ATCC 14672 / DSM 40746 / JCM 4963 / KCTC 9882 / NRRL B-12104 / FH 1290</strain>
    </source>
</reference>
<sequence length="61" mass="6262">MGSPFGRQGPAGILLGDGGPCTAAARRWGSPYPNRSTDAADSPYLRSCALVCGCPASRRHA</sequence>
<protein>
    <submittedName>
        <fullName evidence="1">Predicted protein</fullName>
    </submittedName>
</protein>
<dbReference type="EMBL" id="DS999641">
    <property type="protein sequence ID" value="EFE65086.2"/>
    <property type="molecule type" value="Genomic_DNA"/>
</dbReference>
<evidence type="ECO:0000313" key="1">
    <source>
        <dbReference type="EMBL" id="EFE65086.2"/>
    </source>
</evidence>
<name>D5ZWX6_STRV1</name>
<gene>
    <name evidence="1" type="ORF">SSFG_00340</name>
</gene>
<evidence type="ECO:0000313" key="2">
    <source>
        <dbReference type="Proteomes" id="UP000003824"/>
    </source>
</evidence>
<organism evidence="1 2">
    <name type="scientific">Streptomyces viridosporus (strain ATCC 14672 / DSM 40746 / JCM 4963 / KCTC 9882 / NRRL B-12104 / FH 1290)</name>
    <name type="common">Streptomyces ghanaensis</name>
    <dbReference type="NCBI Taxonomy" id="566461"/>
    <lineage>
        <taxon>Bacteria</taxon>
        <taxon>Bacillati</taxon>
        <taxon>Actinomycetota</taxon>
        <taxon>Actinomycetes</taxon>
        <taxon>Kitasatosporales</taxon>
        <taxon>Streptomycetaceae</taxon>
        <taxon>Streptomyces</taxon>
    </lineage>
</organism>
<proteinExistence type="predicted"/>
<dbReference type="Proteomes" id="UP000003824">
    <property type="component" value="Unassembled WGS sequence"/>
</dbReference>